<dbReference type="AlphaFoldDB" id="A0A090LX18"/>
<dbReference type="Proteomes" id="UP000018769">
    <property type="component" value="Chromosome I"/>
</dbReference>
<proteinExistence type="predicted"/>
<name>A0A090LX18_9BACT</name>
<dbReference type="HOGENOM" id="CLU_3133466_0_0_7"/>
<keyword evidence="2" id="KW-1185">Reference proteome</keyword>
<organism evidence="1 2">
    <name type="scientific">Candidatus Babela massiliensis</name>
    <dbReference type="NCBI Taxonomy" id="673862"/>
    <lineage>
        <taxon>Bacteria</taxon>
        <taxon>Candidatus Babelota</taxon>
        <taxon>Candidatus Babeliae</taxon>
        <taxon>Candidatus Babeliales</taxon>
        <taxon>Candidatus Babeliaceae</taxon>
        <taxon>Candidatus Babela</taxon>
    </lineage>
</organism>
<gene>
    <name evidence="1" type="ORF">BABL1_gene_332</name>
</gene>
<evidence type="ECO:0000313" key="2">
    <source>
        <dbReference type="Proteomes" id="UP000018769"/>
    </source>
</evidence>
<accession>A0A090LX18</accession>
<reference evidence="1 2" key="1">
    <citation type="journal article" date="2015" name="Biol. Direct">
        <title>Babela massiliensis, a representative of a widespread bacterial phylum with unusual adaptations to parasitism in amoebae.</title>
        <authorList>
            <person name="Pagnier I."/>
            <person name="Yutin N."/>
            <person name="Croce O."/>
            <person name="Makarova K.S."/>
            <person name="Wolf Y.I."/>
            <person name="Benamar S."/>
            <person name="Raoult D."/>
            <person name="Koonin E.V."/>
            <person name="La Scola B."/>
        </authorList>
    </citation>
    <scope>NUCLEOTIDE SEQUENCE [LARGE SCALE GENOMIC DNA]</scope>
    <source>
        <strain evidence="2">BABL1</strain>
    </source>
</reference>
<evidence type="ECO:0000313" key="1">
    <source>
        <dbReference type="EMBL" id="CEF90451.1"/>
    </source>
</evidence>
<dbReference type="EMBL" id="HG793133">
    <property type="protein sequence ID" value="CEF90451.1"/>
    <property type="molecule type" value="Genomic_DNA"/>
</dbReference>
<protein>
    <submittedName>
        <fullName evidence="1">Uncharacterized protein</fullName>
    </submittedName>
</protein>
<dbReference type="KEGG" id="dpb:BABL1_gene_332"/>
<sequence length="49" mass="5196">MCKEEKGLICVLTLVVVGKEVIEDVTIPVNVVQGTTVPGLVIVNLVGNY</sequence>